<dbReference type="GeneID" id="94837668"/>
<proteinExistence type="predicted"/>
<dbReference type="GO" id="GO:1990072">
    <property type="term" value="C:TRAPPIII protein complex"/>
    <property type="evidence" value="ECO:0007669"/>
    <property type="project" value="TreeGrafter"/>
</dbReference>
<feature type="region of interest" description="Disordered" evidence="1">
    <location>
        <begin position="665"/>
        <end position="704"/>
    </location>
</feature>
<feature type="region of interest" description="Disordered" evidence="1">
    <location>
        <begin position="727"/>
        <end position="763"/>
    </location>
</feature>
<feature type="compositionally biased region" description="Low complexity" evidence="1">
    <location>
        <begin position="669"/>
        <end position="679"/>
    </location>
</feature>
<dbReference type="PANTHER" id="PTHR12975:SF6">
    <property type="entry name" value="TRAFFICKING PROTEIN PARTICLE COMPLEX SUBUNIT 8"/>
    <property type="match status" value="1"/>
</dbReference>
<reference evidence="2" key="1">
    <citation type="submission" date="2016-10" db="EMBL/GenBank/DDBJ databases">
        <authorList>
            <person name="Benchimol M."/>
            <person name="Almeida L.G."/>
            <person name="Vasconcelos A.T."/>
            <person name="Perreira-Neves A."/>
            <person name="Rosa I.A."/>
            <person name="Tasca T."/>
            <person name="Bogo M.R."/>
            <person name="de Souza W."/>
        </authorList>
    </citation>
    <scope>NUCLEOTIDE SEQUENCE [LARGE SCALE GENOMIC DNA]</scope>
    <source>
        <strain evidence="2">K</strain>
    </source>
</reference>
<feature type="compositionally biased region" description="Basic and acidic residues" evidence="1">
    <location>
        <begin position="728"/>
        <end position="739"/>
    </location>
</feature>
<evidence type="ECO:0000313" key="2">
    <source>
        <dbReference type="EMBL" id="OHT08422.1"/>
    </source>
</evidence>
<dbReference type="OrthoDB" id="10520686at2759"/>
<dbReference type="PANTHER" id="PTHR12975">
    <property type="entry name" value="TRANSPORT PROTEIN TRAPP"/>
    <property type="match status" value="1"/>
</dbReference>
<organism evidence="2 3">
    <name type="scientific">Tritrichomonas foetus</name>
    <dbReference type="NCBI Taxonomy" id="1144522"/>
    <lineage>
        <taxon>Eukaryota</taxon>
        <taxon>Metamonada</taxon>
        <taxon>Parabasalia</taxon>
        <taxon>Tritrichomonadida</taxon>
        <taxon>Tritrichomonadidae</taxon>
        <taxon>Tritrichomonas</taxon>
    </lineage>
</organism>
<evidence type="ECO:0000256" key="1">
    <source>
        <dbReference type="SAM" id="MobiDB-lite"/>
    </source>
</evidence>
<comment type="caution">
    <text evidence="2">The sequence shown here is derived from an EMBL/GenBank/DDBJ whole genome shotgun (WGS) entry which is preliminary data.</text>
</comment>
<dbReference type="EMBL" id="MLAK01000668">
    <property type="protein sequence ID" value="OHT08422.1"/>
    <property type="molecule type" value="Genomic_DNA"/>
</dbReference>
<dbReference type="RefSeq" id="XP_068361558.1">
    <property type="nucleotide sequence ID" value="XM_068502964.1"/>
</dbReference>
<dbReference type="Proteomes" id="UP000179807">
    <property type="component" value="Unassembled WGS sequence"/>
</dbReference>
<evidence type="ECO:0000313" key="3">
    <source>
        <dbReference type="Proteomes" id="UP000179807"/>
    </source>
</evidence>
<accession>A0A1J4KFM2</accession>
<feature type="compositionally biased region" description="Low complexity" evidence="1">
    <location>
        <begin position="1152"/>
        <end position="1187"/>
    </location>
</feature>
<keyword evidence="3" id="KW-1185">Reference proteome</keyword>
<feature type="region of interest" description="Disordered" evidence="1">
    <location>
        <begin position="1132"/>
        <end position="1187"/>
    </location>
</feature>
<dbReference type="InterPro" id="IPR024420">
    <property type="entry name" value="TRAPP_III_complex_Trs85"/>
</dbReference>
<feature type="compositionally biased region" description="Pro residues" evidence="1">
    <location>
        <begin position="745"/>
        <end position="758"/>
    </location>
</feature>
<sequence length="1263" mass="144018">MESASPFHNLTPHKYVKLRYAPLVATIVEPDVENLFNLCGISFNDLFAVLGSTQTQPIRIVPHYTVVEESQESFFGQVFNDLTLFSQSFIFPEYESEDSTVPQLSPIPARFPSKFHYPSPEASKPPWYSLMLEKLLQSIQYTKLDFADLPCCIVYASMSASAIPTKKVDEIRKLVQFPQWMNDFIHEIPIVQIVVTDGLVSKTPKIDKIKTEFAKTIPLVFRTRLADSETDIEDFFLRNLFKYDEKLLSAPNFCKFLTKNDFENVRQTITGIYNVCSGYLDGNIRFIEHEFKQAKSFFNKKKLPDHLVQGVPWNKLAKLKLAAYYLNSQKYELARKYYKSFAKDSSNLPELKLNAMFMASICVVNSSNQHQFKELTNDILANIHQAKSIRFLLMVPLISCEFHASVNERDDAFNILRSAVSKITKFWNGNVPMKSLFVAMIYERWAGTCSNKKKSLLMTSRAAYLYKLSNQIPHALRCYIWLFRSLPRDSWQLLYQTVWLQKATILADLTQFNRSLSDCKDLLALTDLAPSLQDRVAKQFWVPFNDTANKAELNTRINSLLEVKSLKILDVTSPVYWGLEEREFAEINERFEHFIQRRMVRSISFDSWYEDEEFQSRKKKKAHKVGVKTEIILTIRVYNRYKFPIILNRCVLKADYHCLETSKDQISNSSPSALAHSSLSPPPSSLAPPNETQQQQDEEDDEVFESQNAILEQQHVVLAKEIGAQPVAEDKSISPEEIVKTPSPLEHPPSPLEHPPSPLSDSLSPLDPEINEAHEEVDLFAPTHSEAFYKIVEINDKNIPGKEATDVRFKFVPLSEGIYTVSRFIKNYWGKVDTEVACGPLTLVAKDSYPQLTMEIIDFPTKCYSGQCVPFSLKLKNTGTATIKEIIIVFDQNDCVVCLEGPPPAKFPTVSIYNMKKRFEPNEEINVKMILWATAAKRNKDKTKDFHFCAAANGLRCAFDKKTVTIIGSVVFDSVIFRKKNDTENMTFQTTIKSLVDGLTVVGFIDREGRYLKTIKDATEPTLKKGETMSIIGYTSDPTDETVESWRSELGGHSPLSILYRIKDDQIISQASLKLELKEPRVRLSLKTENLIKVGSKNVVTYTLIKSANYHQPRTIYIKPLPIRFLDHHSKQEEKEKKNATKTNRVCPLKPSSSTSSSTVNRSSRRSTSNSLLTRSSSTASDRFSSQSDLTAYQPPIVQGCRWIGKTVREVNESTHFEAQFTFASMQCGVYEIPGVIFSFTPDFKKPMIVNVQATFRVVNEEA</sequence>
<dbReference type="VEuPathDB" id="TrichDB:TRFO_23108"/>
<dbReference type="AlphaFoldDB" id="A0A1J4KFM2"/>
<name>A0A1J4KFM2_9EUKA</name>
<gene>
    <name evidence="2" type="ORF">TRFO_23108</name>
</gene>
<protein>
    <submittedName>
        <fullName evidence="2">Uncharacterized protein</fullName>
    </submittedName>
</protein>